<evidence type="ECO:0000256" key="3">
    <source>
        <dbReference type="ARBA" id="ARBA00022457"/>
    </source>
</evidence>
<dbReference type="RefSeq" id="WP_184310792.1">
    <property type="nucleotide sequence ID" value="NZ_JACHEN010000013.1"/>
</dbReference>
<dbReference type="GO" id="GO:0044716">
    <property type="term" value="F:8-oxo-GDP phosphatase activity"/>
    <property type="evidence" value="ECO:0007669"/>
    <property type="project" value="TreeGrafter"/>
</dbReference>
<dbReference type="InterPro" id="IPR000086">
    <property type="entry name" value="NUDIX_hydrolase_dom"/>
</dbReference>
<dbReference type="PANTHER" id="PTHR47707:SF1">
    <property type="entry name" value="NUDIX HYDROLASE FAMILY PROTEIN"/>
    <property type="match status" value="1"/>
</dbReference>
<keyword evidence="4" id="KW-0235">DNA replication</keyword>
<dbReference type="GO" id="GO:0006260">
    <property type="term" value="P:DNA replication"/>
    <property type="evidence" value="ECO:0007669"/>
    <property type="project" value="UniProtKB-KW"/>
</dbReference>
<dbReference type="GO" id="GO:0044715">
    <property type="term" value="F:8-oxo-dGDP phosphatase activity"/>
    <property type="evidence" value="ECO:0007669"/>
    <property type="project" value="TreeGrafter"/>
</dbReference>
<comment type="cofactor">
    <cofactor evidence="1 13">
        <name>Mg(2+)</name>
        <dbReference type="ChEBI" id="CHEBI:18420"/>
    </cofactor>
</comment>
<reference evidence="16 17" key="1">
    <citation type="submission" date="2020-08" db="EMBL/GenBank/DDBJ databases">
        <title>Genomic Encyclopedia of Type Strains, Phase IV (KMG-IV): sequencing the most valuable type-strain genomes for metagenomic binning, comparative biology and taxonomic classification.</title>
        <authorList>
            <person name="Goeker M."/>
        </authorList>
    </citation>
    <scope>NUCLEOTIDE SEQUENCE [LARGE SCALE GENOMIC DNA]</scope>
    <source>
        <strain evidence="16 17">DSM 103526</strain>
    </source>
</reference>
<evidence type="ECO:0000256" key="9">
    <source>
        <dbReference type="ARBA" id="ARBA00023204"/>
    </source>
</evidence>
<dbReference type="Proteomes" id="UP000579281">
    <property type="component" value="Unassembled WGS sequence"/>
</dbReference>
<feature type="binding site" evidence="12">
    <location>
        <begin position="35"/>
        <end position="38"/>
    </location>
    <ligand>
        <name>8-oxo-dGTP</name>
        <dbReference type="ChEBI" id="CHEBI:77896"/>
    </ligand>
</feature>
<feature type="binding site" evidence="13">
    <location>
        <position position="38"/>
    </location>
    <ligand>
        <name>Mg(2+)</name>
        <dbReference type="ChEBI" id="CHEBI:18420"/>
    </ligand>
</feature>
<gene>
    <name evidence="16" type="ORF">HNQ80_002356</name>
</gene>
<evidence type="ECO:0000256" key="4">
    <source>
        <dbReference type="ARBA" id="ARBA00022705"/>
    </source>
</evidence>
<evidence type="ECO:0000256" key="7">
    <source>
        <dbReference type="ARBA" id="ARBA00022801"/>
    </source>
</evidence>
<keyword evidence="8 13" id="KW-0460">Magnesium</keyword>
<keyword evidence="9" id="KW-0234">DNA repair</keyword>
<protein>
    <recommendedName>
        <fullName evidence="11">8-oxo-dGTP diphosphatase</fullName>
        <ecNumber evidence="11">3.6.1.55</ecNumber>
    </recommendedName>
</protein>
<feature type="binding site" evidence="13">
    <location>
        <position position="58"/>
    </location>
    <ligand>
        <name>Mg(2+)</name>
        <dbReference type="ChEBI" id="CHEBI:18420"/>
    </ligand>
</feature>
<evidence type="ECO:0000256" key="1">
    <source>
        <dbReference type="ARBA" id="ARBA00001946"/>
    </source>
</evidence>
<keyword evidence="5 13" id="KW-0479">Metal-binding</keyword>
<dbReference type="InterPro" id="IPR015797">
    <property type="entry name" value="NUDIX_hydrolase-like_dom_sf"/>
</dbReference>
<keyword evidence="6" id="KW-0227">DNA damage</keyword>
<dbReference type="EC" id="3.6.1.55" evidence="11"/>
<dbReference type="PROSITE" id="PS51462">
    <property type="entry name" value="NUDIX"/>
    <property type="match status" value="1"/>
</dbReference>
<comment type="similarity">
    <text evidence="2 14">Belongs to the Nudix hydrolase family.</text>
</comment>
<dbReference type="Pfam" id="PF00293">
    <property type="entry name" value="NUDIX"/>
    <property type="match status" value="1"/>
</dbReference>
<proteinExistence type="inferred from homology"/>
<keyword evidence="3" id="KW-0515">Mutator protein</keyword>
<keyword evidence="7 14" id="KW-0378">Hydrolase</keyword>
<comment type="catalytic activity">
    <reaction evidence="10">
        <text>8-oxo-dGTP + H2O = 8-oxo-dGMP + diphosphate + H(+)</text>
        <dbReference type="Rhea" id="RHEA:31575"/>
        <dbReference type="ChEBI" id="CHEBI:15377"/>
        <dbReference type="ChEBI" id="CHEBI:15378"/>
        <dbReference type="ChEBI" id="CHEBI:33019"/>
        <dbReference type="ChEBI" id="CHEBI:63224"/>
        <dbReference type="ChEBI" id="CHEBI:77896"/>
        <dbReference type="EC" id="3.6.1.55"/>
    </reaction>
</comment>
<evidence type="ECO:0000256" key="11">
    <source>
        <dbReference type="ARBA" id="ARBA00038905"/>
    </source>
</evidence>
<name>A0A841KS54_9FIRM</name>
<dbReference type="InterPro" id="IPR047127">
    <property type="entry name" value="MutT-like"/>
</dbReference>
<dbReference type="SUPFAM" id="SSF55811">
    <property type="entry name" value="Nudix"/>
    <property type="match status" value="1"/>
</dbReference>
<dbReference type="GO" id="GO:0006281">
    <property type="term" value="P:DNA repair"/>
    <property type="evidence" value="ECO:0007669"/>
    <property type="project" value="UniProtKB-KW"/>
</dbReference>
<keyword evidence="17" id="KW-1185">Reference proteome</keyword>
<dbReference type="GO" id="GO:0008413">
    <property type="term" value="F:8-oxo-7,8-dihydroguanosine triphosphate pyrophosphatase activity"/>
    <property type="evidence" value="ECO:0007669"/>
    <property type="project" value="InterPro"/>
</dbReference>
<evidence type="ECO:0000256" key="8">
    <source>
        <dbReference type="ARBA" id="ARBA00022842"/>
    </source>
</evidence>
<evidence type="ECO:0000256" key="6">
    <source>
        <dbReference type="ARBA" id="ARBA00022763"/>
    </source>
</evidence>
<dbReference type="InterPro" id="IPR020476">
    <property type="entry name" value="Nudix_hydrolase"/>
</dbReference>
<dbReference type="PROSITE" id="PS00893">
    <property type="entry name" value="NUDIX_BOX"/>
    <property type="match status" value="1"/>
</dbReference>
<evidence type="ECO:0000256" key="13">
    <source>
        <dbReference type="PIRSR" id="PIRSR603561-2"/>
    </source>
</evidence>
<feature type="domain" description="Nudix hydrolase" evidence="15">
    <location>
        <begin position="3"/>
        <end position="129"/>
    </location>
</feature>
<dbReference type="Gene3D" id="3.90.79.10">
    <property type="entry name" value="Nucleoside Triphosphate Pyrophosphohydrolase"/>
    <property type="match status" value="1"/>
</dbReference>
<evidence type="ECO:0000313" key="16">
    <source>
        <dbReference type="EMBL" id="MBB6216257.1"/>
    </source>
</evidence>
<dbReference type="CDD" id="cd03425">
    <property type="entry name" value="NUDIX_MutT_NudA_like"/>
    <property type="match status" value="1"/>
</dbReference>
<dbReference type="AlphaFoldDB" id="A0A841KS54"/>
<dbReference type="EMBL" id="JACHEN010000013">
    <property type="protein sequence ID" value="MBB6216257.1"/>
    <property type="molecule type" value="Genomic_DNA"/>
</dbReference>
<accession>A0A841KS54</accession>
<comment type="caution">
    <text evidence="16">The sequence shown here is derived from an EMBL/GenBank/DDBJ whole genome shotgun (WGS) entry which is preliminary data.</text>
</comment>
<evidence type="ECO:0000313" key="17">
    <source>
        <dbReference type="Proteomes" id="UP000579281"/>
    </source>
</evidence>
<organism evidence="16 17">
    <name type="scientific">Anaerosolibacter carboniphilus</name>
    <dbReference type="NCBI Taxonomy" id="1417629"/>
    <lineage>
        <taxon>Bacteria</taxon>
        <taxon>Bacillati</taxon>
        <taxon>Bacillota</taxon>
        <taxon>Clostridia</taxon>
        <taxon>Peptostreptococcales</taxon>
        <taxon>Thermotaleaceae</taxon>
        <taxon>Anaerosolibacter</taxon>
    </lineage>
</organism>
<evidence type="ECO:0000256" key="14">
    <source>
        <dbReference type="RuleBase" id="RU003476"/>
    </source>
</evidence>
<evidence type="ECO:0000256" key="10">
    <source>
        <dbReference type="ARBA" id="ARBA00035861"/>
    </source>
</evidence>
<dbReference type="PANTHER" id="PTHR47707">
    <property type="entry name" value="8-OXO-DGTP DIPHOSPHATASE"/>
    <property type="match status" value="1"/>
</dbReference>
<evidence type="ECO:0000256" key="12">
    <source>
        <dbReference type="PIRSR" id="PIRSR603561-1"/>
    </source>
</evidence>
<evidence type="ECO:0000256" key="2">
    <source>
        <dbReference type="ARBA" id="ARBA00005582"/>
    </source>
</evidence>
<dbReference type="GO" id="GO:0035539">
    <property type="term" value="F:8-oxo-7,8-dihydrodeoxyguanosine triphosphate pyrophosphatase activity"/>
    <property type="evidence" value="ECO:0007669"/>
    <property type="project" value="UniProtKB-EC"/>
</dbReference>
<dbReference type="InterPro" id="IPR003561">
    <property type="entry name" value="Mutator_MutT"/>
</dbReference>
<dbReference type="InterPro" id="IPR020084">
    <property type="entry name" value="NUDIX_hydrolase_CS"/>
</dbReference>
<sequence length="139" mass="16278">MQQQPLIVTAALIRKENKILIAQRYVKTDHSLKWEFPGGKLESGETPEECLAREIKEELNLKIEVKDIFKVVYHEYPEKKILLLCYLCNDLGGQAEALDCNDFRWINIDALNQFDFVEADVPIVQKIKRLELEIFEIDR</sequence>
<feature type="binding site" evidence="12">
    <location>
        <position position="24"/>
    </location>
    <ligand>
        <name>8-oxo-dGTP</name>
        <dbReference type="ChEBI" id="CHEBI:77896"/>
    </ligand>
</feature>
<dbReference type="GO" id="GO:0046872">
    <property type="term" value="F:metal ion binding"/>
    <property type="evidence" value="ECO:0007669"/>
    <property type="project" value="UniProtKB-KW"/>
</dbReference>
<dbReference type="PRINTS" id="PR00502">
    <property type="entry name" value="NUDIXFAMILY"/>
</dbReference>
<evidence type="ECO:0000256" key="5">
    <source>
        <dbReference type="ARBA" id="ARBA00022723"/>
    </source>
</evidence>
<evidence type="ECO:0000259" key="15">
    <source>
        <dbReference type="PROSITE" id="PS51462"/>
    </source>
</evidence>
<dbReference type="NCBIfam" id="TIGR00586">
    <property type="entry name" value="mutt"/>
    <property type="match status" value="1"/>
</dbReference>